<evidence type="ECO:0000256" key="8">
    <source>
        <dbReference type="ARBA" id="ARBA00023012"/>
    </source>
</evidence>
<sequence length="399" mass="45839">MLGSYEWVMYVLLGILLCSSVGFFIKWQKSKQKLSRFIDLTIEGIILSQNNKVVDVNIQALKTFGVDSKEVLIGKPLLELVAPCSHPLAAHQLLQSSVEPYECMLLKGDGSTFPALIRGTNITLKDKMRVSAVVDLSELKKAQYTLEMLNQTLEMQVQQEIEKNRQQEMMLFQQSRHAQMGEMISMIAHQWRQPLNVLCLMSQNIVFKYKMNSLDDAMVTAFKEDSMRLISQMSKTIDDFRDFFKPDKTKKLFDVKKQLLHVTKMLKPIYDTQHIELILKVDNDLKLESFPNEFNHCIINLLNNAKDVLMHIPYENEKYILIEAFKNEANKIVIVIEDNGGGIEESILPRLFEPYFSTKEEDIGTGLGLYMTKMIIEEHMQGRICASNVQGGARFEIIL</sequence>
<dbReference type="SUPFAM" id="SSF47384">
    <property type="entry name" value="Homodimeric domain of signal transducing histidine kinase"/>
    <property type="match status" value="1"/>
</dbReference>
<reference evidence="11 12" key="1">
    <citation type="submission" date="2012-06" db="EMBL/GenBank/DDBJ databases">
        <title>Complete sequence of Sulfurospirillum barnesii SES-3.</title>
        <authorList>
            <consortium name="US DOE Joint Genome Institute"/>
            <person name="Lucas S."/>
            <person name="Han J."/>
            <person name="Lapidus A."/>
            <person name="Cheng J.-F."/>
            <person name="Goodwin L."/>
            <person name="Pitluck S."/>
            <person name="Peters L."/>
            <person name="Ovchinnikova G."/>
            <person name="Lu M."/>
            <person name="Detter J.C."/>
            <person name="Han C."/>
            <person name="Tapia R."/>
            <person name="Land M."/>
            <person name="Hauser L."/>
            <person name="Kyrpides N."/>
            <person name="Ivanova N."/>
            <person name="Pagani I."/>
            <person name="Stolz J."/>
            <person name="Arkin A."/>
            <person name="Dehal P."/>
            <person name="Oremland R."/>
            <person name="Saltikov C."/>
            <person name="Basu P."/>
            <person name="Hollibaugh J."/>
            <person name="Newman D."/>
            <person name="Stolyar S."/>
            <person name="Hazen T."/>
            <person name="Woyke T."/>
        </authorList>
    </citation>
    <scope>NUCLEOTIDE SEQUENCE [LARGE SCALE GENOMIC DNA]</scope>
    <source>
        <strain evidence="12">ATCC 700032 / DSM 10660 / SES-3</strain>
    </source>
</reference>
<dbReference type="SMART" id="SM00387">
    <property type="entry name" value="HATPase_c"/>
    <property type="match status" value="1"/>
</dbReference>
<keyword evidence="6" id="KW-0418">Kinase</keyword>
<dbReference type="InterPro" id="IPR004358">
    <property type="entry name" value="Sig_transdc_His_kin-like_C"/>
</dbReference>
<dbReference type="InterPro" id="IPR003661">
    <property type="entry name" value="HisK_dim/P_dom"/>
</dbReference>
<name>I3XWH0_SULBS</name>
<dbReference type="InterPro" id="IPR036890">
    <property type="entry name" value="HATPase_C_sf"/>
</dbReference>
<dbReference type="CDD" id="cd00130">
    <property type="entry name" value="PAS"/>
    <property type="match status" value="1"/>
</dbReference>
<keyword evidence="9" id="KW-1133">Transmembrane helix</keyword>
<dbReference type="HOGENOM" id="CLU_000445_133_3_7"/>
<dbReference type="EMBL" id="CP003333">
    <property type="protein sequence ID" value="AFL68294.1"/>
    <property type="molecule type" value="Genomic_DNA"/>
</dbReference>
<dbReference type="PANTHER" id="PTHR43065">
    <property type="entry name" value="SENSOR HISTIDINE KINASE"/>
    <property type="match status" value="1"/>
</dbReference>
<evidence type="ECO:0000256" key="6">
    <source>
        <dbReference type="ARBA" id="ARBA00022777"/>
    </source>
</evidence>
<accession>I3XWH0</accession>
<dbReference type="GO" id="GO:0000155">
    <property type="term" value="F:phosphorelay sensor kinase activity"/>
    <property type="evidence" value="ECO:0007669"/>
    <property type="project" value="InterPro"/>
</dbReference>
<dbReference type="Gene3D" id="1.10.287.130">
    <property type="match status" value="1"/>
</dbReference>
<evidence type="ECO:0000256" key="5">
    <source>
        <dbReference type="ARBA" id="ARBA00022741"/>
    </source>
</evidence>
<keyword evidence="9" id="KW-0812">Transmembrane</keyword>
<dbReference type="eggNOG" id="COG4191">
    <property type="taxonomic scope" value="Bacteria"/>
</dbReference>
<evidence type="ECO:0000313" key="12">
    <source>
        <dbReference type="Proteomes" id="UP000006176"/>
    </source>
</evidence>
<dbReference type="SUPFAM" id="SSF55874">
    <property type="entry name" value="ATPase domain of HSP90 chaperone/DNA topoisomerase II/histidine kinase"/>
    <property type="match status" value="1"/>
</dbReference>
<evidence type="ECO:0000256" key="7">
    <source>
        <dbReference type="ARBA" id="ARBA00022840"/>
    </source>
</evidence>
<keyword evidence="12" id="KW-1185">Reference proteome</keyword>
<evidence type="ECO:0000256" key="3">
    <source>
        <dbReference type="ARBA" id="ARBA00022553"/>
    </source>
</evidence>
<dbReference type="Pfam" id="PF13426">
    <property type="entry name" value="PAS_9"/>
    <property type="match status" value="1"/>
</dbReference>
<keyword evidence="9" id="KW-0472">Membrane</keyword>
<keyword evidence="3" id="KW-0597">Phosphoprotein</keyword>
<dbReference type="SMART" id="SM00091">
    <property type="entry name" value="PAS"/>
    <property type="match status" value="1"/>
</dbReference>
<proteinExistence type="predicted"/>
<dbReference type="Gene3D" id="3.30.565.10">
    <property type="entry name" value="Histidine kinase-like ATPase, C-terminal domain"/>
    <property type="match status" value="1"/>
</dbReference>
<evidence type="ECO:0000256" key="2">
    <source>
        <dbReference type="ARBA" id="ARBA00012438"/>
    </source>
</evidence>
<dbReference type="EC" id="2.7.13.3" evidence="2"/>
<keyword evidence="4" id="KW-0808">Transferase</keyword>
<gene>
    <name evidence="11" type="ordered locus">Sulba_0995</name>
</gene>
<dbReference type="GO" id="GO:0005524">
    <property type="term" value="F:ATP binding"/>
    <property type="evidence" value="ECO:0007669"/>
    <property type="project" value="UniProtKB-KW"/>
</dbReference>
<dbReference type="InterPro" id="IPR035965">
    <property type="entry name" value="PAS-like_dom_sf"/>
</dbReference>
<evidence type="ECO:0000256" key="4">
    <source>
        <dbReference type="ARBA" id="ARBA00022679"/>
    </source>
</evidence>
<comment type="catalytic activity">
    <reaction evidence="1">
        <text>ATP + protein L-histidine = ADP + protein N-phospho-L-histidine.</text>
        <dbReference type="EC" id="2.7.13.3"/>
    </reaction>
</comment>
<evidence type="ECO:0000313" key="11">
    <source>
        <dbReference type="EMBL" id="AFL68294.1"/>
    </source>
</evidence>
<keyword evidence="7" id="KW-0067">ATP-binding</keyword>
<dbReference type="PROSITE" id="PS50109">
    <property type="entry name" value="HIS_KIN"/>
    <property type="match status" value="1"/>
</dbReference>
<protein>
    <recommendedName>
        <fullName evidence="2">histidine kinase</fullName>
        <ecNumber evidence="2">2.7.13.3</ecNumber>
    </recommendedName>
</protein>
<keyword evidence="5" id="KW-0547">Nucleotide-binding</keyword>
<dbReference type="InterPro" id="IPR005467">
    <property type="entry name" value="His_kinase_dom"/>
</dbReference>
<feature type="transmembrane region" description="Helical" evidence="9">
    <location>
        <begin position="7"/>
        <end position="27"/>
    </location>
</feature>
<dbReference type="AlphaFoldDB" id="I3XWH0"/>
<dbReference type="STRING" id="760154.Sulba_0995"/>
<dbReference type="InterPro" id="IPR003594">
    <property type="entry name" value="HATPase_dom"/>
</dbReference>
<dbReference type="CDD" id="cd00082">
    <property type="entry name" value="HisKA"/>
    <property type="match status" value="1"/>
</dbReference>
<dbReference type="NCBIfam" id="TIGR00229">
    <property type="entry name" value="sensory_box"/>
    <property type="match status" value="1"/>
</dbReference>
<keyword evidence="8" id="KW-0902">Two-component regulatory system</keyword>
<dbReference type="RefSeq" id="WP_014769173.1">
    <property type="nucleotide sequence ID" value="NC_018002.1"/>
</dbReference>
<dbReference type="Proteomes" id="UP000006176">
    <property type="component" value="Chromosome"/>
</dbReference>
<dbReference type="Pfam" id="PF02518">
    <property type="entry name" value="HATPase_c"/>
    <property type="match status" value="1"/>
</dbReference>
<organism evidence="11 12">
    <name type="scientific">Sulfurospirillum barnesii (strain ATCC 700032 / DSM 10660 / SES-3)</name>
    <dbReference type="NCBI Taxonomy" id="760154"/>
    <lineage>
        <taxon>Bacteria</taxon>
        <taxon>Pseudomonadati</taxon>
        <taxon>Campylobacterota</taxon>
        <taxon>Epsilonproteobacteria</taxon>
        <taxon>Campylobacterales</taxon>
        <taxon>Sulfurospirillaceae</taxon>
        <taxon>Sulfurospirillum</taxon>
    </lineage>
</organism>
<dbReference type="PANTHER" id="PTHR43065:SF10">
    <property type="entry name" value="PEROXIDE STRESS-ACTIVATED HISTIDINE KINASE MAK3"/>
    <property type="match status" value="1"/>
</dbReference>
<feature type="domain" description="Histidine kinase" evidence="10">
    <location>
        <begin position="186"/>
        <end position="399"/>
    </location>
</feature>
<dbReference type="PRINTS" id="PR00344">
    <property type="entry name" value="BCTRLSENSOR"/>
</dbReference>
<dbReference type="InterPro" id="IPR000014">
    <property type="entry name" value="PAS"/>
</dbReference>
<evidence type="ECO:0000259" key="10">
    <source>
        <dbReference type="PROSITE" id="PS50109"/>
    </source>
</evidence>
<dbReference type="InterPro" id="IPR036097">
    <property type="entry name" value="HisK_dim/P_sf"/>
</dbReference>
<dbReference type="SUPFAM" id="SSF55785">
    <property type="entry name" value="PYP-like sensor domain (PAS domain)"/>
    <property type="match status" value="1"/>
</dbReference>
<dbReference type="Gene3D" id="3.30.450.20">
    <property type="entry name" value="PAS domain"/>
    <property type="match status" value="1"/>
</dbReference>
<dbReference type="PATRIC" id="fig|760154.4.peg.994"/>
<dbReference type="KEGG" id="sba:Sulba_0995"/>
<evidence type="ECO:0000256" key="1">
    <source>
        <dbReference type="ARBA" id="ARBA00000085"/>
    </source>
</evidence>
<evidence type="ECO:0000256" key="9">
    <source>
        <dbReference type="SAM" id="Phobius"/>
    </source>
</evidence>
<dbReference type="OrthoDB" id="9805967at2"/>